<feature type="domain" description="Fibronectin type III-like" evidence="6">
    <location>
        <begin position="611"/>
        <end position="681"/>
    </location>
</feature>
<evidence type="ECO:0000313" key="7">
    <source>
        <dbReference type="EMBL" id="MCS5733504.1"/>
    </source>
</evidence>
<dbReference type="Gene3D" id="3.20.20.300">
    <property type="entry name" value="Glycoside hydrolase, family 3, N-terminal domain"/>
    <property type="match status" value="1"/>
</dbReference>
<keyword evidence="2 4" id="KW-0378">Hydrolase</keyword>
<evidence type="ECO:0000256" key="5">
    <source>
        <dbReference type="SAM" id="MobiDB-lite"/>
    </source>
</evidence>
<keyword evidence="4" id="KW-0326">Glycosidase</keyword>
<dbReference type="Proteomes" id="UP001165586">
    <property type="component" value="Unassembled WGS sequence"/>
</dbReference>
<dbReference type="SUPFAM" id="SSF51445">
    <property type="entry name" value="(Trans)glycosidases"/>
    <property type="match status" value="1"/>
</dbReference>
<gene>
    <name evidence="7" type="ORF">N1032_07110</name>
</gene>
<evidence type="ECO:0000256" key="4">
    <source>
        <dbReference type="RuleBase" id="RU361161"/>
    </source>
</evidence>
<dbReference type="SMART" id="SM01217">
    <property type="entry name" value="Fn3_like"/>
    <property type="match status" value="1"/>
</dbReference>
<organism evidence="7 8">
    <name type="scientific">Herbiconiux daphne</name>
    <dbReference type="NCBI Taxonomy" id="2970914"/>
    <lineage>
        <taxon>Bacteria</taxon>
        <taxon>Bacillati</taxon>
        <taxon>Actinomycetota</taxon>
        <taxon>Actinomycetes</taxon>
        <taxon>Micrococcales</taxon>
        <taxon>Microbacteriaceae</taxon>
        <taxon>Herbiconiux</taxon>
    </lineage>
</organism>
<evidence type="ECO:0000256" key="3">
    <source>
        <dbReference type="ARBA" id="ARBA00023277"/>
    </source>
</evidence>
<dbReference type="Gene3D" id="3.40.50.1700">
    <property type="entry name" value="Glycoside hydrolase family 3 C-terminal domain"/>
    <property type="match status" value="1"/>
</dbReference>
<dbReference type="Pfam" id="PF00933">
    <property type="entry name" value="Glyco_hydro_3"/>
    <property type="match status" value="1"/>
</dbReference>
<dbReference type="InterPro" id="IPR001764">
    <property type="entry name" value="Glyco_hydro_3_N"/>
</dbReference>
<reference evidence="7" key="1">
    <citation type="submission" date="2022-08" db="EMBL/GenBank/DDBJ databases">
        <authorList>
            <person name="Deng Y."/>
            <person name="Han X.-F."/>
            <person name="Zhang Y.-Q."/>
        </authorList>
    </citation>
    <scope>NUCLEOTIDE SEQUENCE</scope>
    <source>
        <strain evidence="7">CPCC 203386</strain>
    </source>
</reference>
<evidence type="ECO:0000256" key="1">
    <source>
        <dbReference type="ARBA" id="ARBA00005336"/>
    </source>
</evidence>
<protein>
    <submittedName>
        <fullName evidence="7">Glycoside hydrolase family 3 C-terminal domain-containing protein</fullName>
    </submittedName>
</protein>
<comment type="caution">
    <text evidence="7">The sequence shown here is derived from an EMBL/GenBank/DDBJ whole genome shotgun (WGS) entry which is preliminary data.</text>
</comment>
<keyword evidence="8" id="KW-1185">Reference proteome</keyword>
<dbReference type="EMBL" id="JANLCJ010000002">
    <property type="protein sequence ID" value="MCS5733504.1"/>
    <property type="molecule type" value="Genomic_DNA"/>
</dbReference>
<accession>A0ABT2H0P5</accession>
<dbReference type="InterPro" id="IPR017853">
    <property type="entry name" value="GH"/>
</dbReference>
<dbReference type="RefSeq" id="WP_259538322.1">
    <property type="nucleotide sequence ID" value="NZ_JANLCJ010000002.1"/>
</dbReference>
<evidence type="ECO:0000256" key="2">
    <source>
        <dbReference type="ARBA" id="ARBA00022801"/>
    </source>
</evidence>
<dbReference type="PANTHER" id="PTHR42715">
    <property type="entry name" value="BETA-GLUCOSIDASE"/>
    <property type="match status" value="1"/>
</dbReference>
<dbReference type="PANTHER" id="PTHR42715:SF10">
    <property type="entry name" value="BETA-GLUCOSIDASE"/>
    <property type="match status" value="1"/>
</dbReference>
<keyword evidence="3" id="KW-0119">Carbohydrate metabolism</keyword>
<dbReference type="InterPro" id="IPR013783">
    <property type="entry name" value="Ig-like_fold"/>
</dbReference>
<sequence>MATEAHSFAASVGPLPWSQMDDTTKAQARALVGRLTDAEKVSLTAGADAWTTTAVDRLGIPAIRLGDGPHGVRKPHDGAGMSMFDSHPATCFPTAAALGSTWDPELVRLVGEALGRESAAHGIAVLLGPGVNLKRTPVGGRDFEYFSEDPLVSARMGAAWVRGVQSTGVGASLKHFAANNTERRRYGVDAVVDKRALRELYLACFERVVIDERPATVMAAYNRLNGEHCTENSRLLRDILRGEWGFDGVVVSDWGAAWDRMISVPAGNDLAMPGLGRRDDRYVRRALRSGALARRALDESAARILQLVGRHAGATGAGDAPDLDAHHALARRAAAAGTVLLKNDGVLPIGPSGRIAVIGAFAKEPRFQGAGSSHVVPTRLDTLLDSLVEAVGIDRVVYAPGYDRVHNESTAALIAEAQSAAREADVAVVVIGLPEVFETEGVDREHLRLPEAHDRLVEAVRAVNAETVVVLQNGSPVEMPWLDSVPAVVEAYLGGQAGGSALAEVLLGEAEPGGRLAETFPVRYADHPESWLPNGPATVEYRESLYVGYRYFDSAGEAVAFPFGHGLSYTTFDWSDVAVSGSDSSGVGGSSDADVEVRLVVSNTGTRAGAEVVQVYVHDLESSVFRPQQELKGFAKVELAAGGRETVSIQLDRRAFSFWNTSAGAWVLEPGRFEIRVGRSSRDIRWRSTIELGAPGDDGDRDDLPALGSEGREPGDLSSFYRAPSKRAGFPVAEFERLLGHPVPRNVPAGPGEFTLDTAVSDMQQTLPGRLLFRFLARQAVKTIGAPSEAPVEMVAGDVVAQLNFRMLPTVSDGLIGRRGARRLLALVNLLSRIGRGRARL</sequence>
<proteinExistence type="inferred from homology"/>
<comment type="similarity">
    <text evidence="1 4">Belongs to the glycosyl hydrolase 3 family.</text>
</comment>
<evidence type="ECO:0000313" key="8">
    <source>
        <dbReference type="Proteomes" id="UP001165586"/>
    </source>
</evidence>
<evidence type="ECO:0000259" key="6">
    <source>
        <dbReference type="SMART" id="SM01217"/>
    </source>
</evidence>
<dbReference type="InterPro" id="IPR026891">
    <property type="entry name" value="Fn3-like"/>
</dbReference>
<dbReference type="InterPro" id="IPR036962">
    <property type="entry name" value="Glyco_hydro_3_N_sf"/>
</dbReference>
<dbReference type="Gene3D" id="2.60.40.10">
    <property type="entry name" value="Immunoglobulins"/>
    <property type="match status" value="1"/>
</dbReference>
<dbReference type="SUPFAM" id="SSF52279">
    <property type="entry name" value="Beta-D-glucan exohydrolase, C-terminal domain"/>
    <property type="match status" value="1"/>
</dbReference>
<name>A0ABT2H0P5_9MICO</name>
<dbReference type="Pfam" id="PF01915">
    <property type="entry name" value="Glyco_hydro_3_C"/>
    <property type="match status" value="1"/>
</dbReference>
<feature type="region of interest" description="Disordered" evidence="5">
    <location>
        <begin position="690"/>
        <end position="720"/>
    </location>
</feature>
<dbReference type="InterPro" id="IPR050288">
    <property type="entry name" value="Cellulose_deg_GH3"/>
</dbReference>
<dbReference type="InterPro" id="IPR002772">
    <property type="entry name" value="Glyco_hydro_3_C"/>
</dbReference>
<dbReference type="PRINTS" id="PR00133">
    <property type="entry name" value="GLHYDRLASE3"/>
</dbReference>
<dbReference type="InterPro" id="IPR019800">
    <property type="entry name" value="Glyco_hydro_3_AS"/>
</dbReference>
<dbReference type="GO" id="GO:0016787">
    <property type="term" value="F:hydrolase activity"/>
    <property type="evidence" value="ECO:0007669"/>
    <property type="project" value="UniProtKB-KW"/>
</dbReference>
<dbReference type="PROSITE" id="PS00775">
    <property type="entry name" value="GLYCOSYL_HYDROL_F3"/>
    <property type="match status" value="1"/>
</dbReference>
<dbReference type="Pfam" id="PF14310">
    <property type="entry name" value="Fn3-like"/>
    <property type="match status" value="1"/>
</dbReference>
<dbReference type="InterPro" id="IPR036881">
    <property type="entry name" value="Glyco_hydro_3_C_sf"/>
</dbReference>